<gene>
    <name evidence="7" type="ORF">AAF712_011867</name>
</gene>
<dbReference type="InterPro" id="IPR052005">
    <property type="entry name" value="CDF_SLC30A"/>
</dbReference>
<feature type="transmembrane region" description="Helical" evidence="6">
    <location>
        <begin position="387"/>
        <end position="405"/>
    </location>
</feature>
<feature type="compositionally biased region" description="Low complexity" evidence="5">
    <location>
        <begin position="257"/>
        <end position="267"/>
    </location>
</feature>
<evidence type="ECO:0000256" key="5">
    <source>
        <dbReference type="SAM" id="MobiDB-lite"/>
    </source>
</evidence>
<dbReference type="PANTHER" id="PTHR46531">
    <property type="entry name" value="ZINC TRANSPORTER 6"/>
    <property type="match status" value="1"/>
</dbReference>
<dbReference type="PANTHER" id="PTHR46531:SF1">
    <property type="entry name" value="ZINC TRANSPORTER 6"/>
    <property type="match status" value="1"/>
</dbReference>
<dbReference type="EMBL" id="JBBXMP010000140">
    <property type="protein sequence ID" value="KAL0061291.1"/>
    <property type="molecule type" value="Genomic_DNA"/>
</dbReference>
<dbReference type="Proteomes" id="UP001437256">
    <property type="component" value="Unassembled WGS sequence"/>
</dbReference>
<keyword evidence="3" id="KW-0862">Zinc</keyword>
<sequence>MAAQMHRRKSSQDDENLIVITEPTEGYTNPSSDMDSNSLPVPTLPRPRVHSTPAQPVISKSSSSPGPPPSAGPYQTGFNIPTQPGHRTTSSAFRGSLSAANGLTINGHSRTRTVSTPYSPSQSSPLAFSFPQSVKQSLPPMSTSISAPDGNPDTAPKHNRRHSRMHSRNLSIFFPRPGSLPQSTINEDGSQELQIGGPDDEESAIPIPSADSNISVPGRRRPLSTHSPITPLGAGFTFGGRPPRPPGSANPIPPPMSAGGSSSSSQSRRGHHHKHSLSHNFFSFLEPGANQTESVTPTEGLHTQPTPVPISPWNPISPFPISPPPSRSNSTQPIGMSNGHAKHHEKPTVRVEPPEVPGALGWSICQFALGGWMWVSGQQNGSLAVTGLGYWVVFHSMGIAVGHVLPKWLNSDGKKNLRRSYGDARIETVFIFSQAVYLMFSAVYICKETFEHVLLTAGSSEHSSGGGHEGHHHHHADESGQFGIDFPFLLLFLSLVSIVISAFFYGTHSKLVELAGNRTPSIRRLIRSLSGTSPQHLHHEPPPTTPLGILLSNPYVTSPLAFCLAILFVSILVPSSNHIACDLTLAAIITVITFNLAYSACVVLGTVLLQTAPKRGLSGGKMEAFLRVMREIERHPNVLHLPPPHIWQLTPTPPNPSRFETSSLVATLELHVKKELSDDDVLALTKWAWERCTGALGVRGDHDEGGRADVTVGVVRG</sequence>
<feature type="compositionally biased region" description="Pro residues" evidence="5">
    <location>
        <begin position="306"/>
        <end position="326"/>
    </location>
</feature>
<name>A0ABR2ZJW0_9AGAR</name>
<organism evidence="7 8">
    <name type="scientific">Marasmius tenuissimus</name>
    <dbReference type="NCBI Taxonomy" id="585030"/>
    <lineage>
        <taxon>Eukaryota</taxon>
        <taxon>Fungi</taxon>
        <taxon>Dikarya</taxon>
        <taxon>Basidiomycota</taxon>
        <taxon>Agaricomycotina</taxon>
        <taxon>Agaricomycetes</taxon>
        <taxon>Agaricomycetidae</taxon>
        <taxon>Agaricales</taxon>
        <taxon>Marasmiineae</taxon>
        <taxon>Marasmiaceae</taxon>
        <taxon>Marasmius</taxon>
    </lineage>
</organism>
<evidence type="ECO:0000313" key="7">
    <source>
        <dbReference type="EMBL" id="KAL0061291.1"/>
    </source>
</evidence>
<feature type="compositionally biased region" description="Pro residues" evidence="5">
    <location>
        <begin position="242"/>
        <end position="256"/>
    </location>
</feature>
<feature type="compositionally biased region" description="Polar residues" evidence="5">
    <location>
        <begin position="180"/>
        <end position="193"/>
    </location>
</feature>
<feature type="compositionally biased region" description="Basic residues" evidence="5">
    <location>
        <begin position="157"/>
        <end position="167"/>
    </location>
</feature>
<keyword evidence="4" id="KW-0406">Ion transport</keyword>
<evidence type="ECO:0000256" key="4">
    <source>
        <dbReference type="ARBA" id="ARBA00023065"/>
    </source>
</evidence>
<evidence type="ECO:0000256" key="3">
    <source>
        <dbReference type="ARBA" id="ARBA00022833"/>
    </source>
</evidence>
<feature type="transmembrane region" description="Helical" evidence="6">
    <location>
        <begin position="486"/>
        <end position="505"/>
    </location>
</feature>
<feature type="transmembrane region" description="Helical" evidence="6">
    <location>
        <begin position="426"/>
        <end position="445"/>
    </location>
</feature>
<reference evidence="7 8" key="1">
    <citation type="submission" date="2024-05" db="EMBL/GenBank/DDBJ databases">
        <title>A draft genome resource for the thread blight pathogen Marasmius tenuissimus strain MS-2.</title>
        <authorList>
            <person name="Yulfo-Soto G.E."/>
            <person name="Baruah I.K."/>
            <person name="Amoako-Attah I."/>
            <person name="Bukari Y."/>
            <person name="Meinhardt L.W."/>
            <person name="Bailey B.A."/>
            <person name="Cohen S.P."/>
        </authorList>
    </citation>
    <scope>NUCLEOTIDE SEQUENCE [LARGE SCALE GENOMIC DNA]</scope>
    <source>
        <strain evidence="7 8">MS-2</strain>
    </source>
</reference>
<comment type="subcellular location">
    <subcellularLocation>
        <location evidence="1">Endomembrane system</location>
        <topology evidence="1">Multi-pass membrane protein</topology>
    </subcellularLocation>
</comment>
<comment type="caution">
    <text evidence="7">The sequence shown here is derived from an EMBL/GenBank/DDBJ whole genome shotgun (WGS) entry which is preliminary data.</text>
</comment>
<feature type="region of interest" description="Disordered" evidence="5">
    <location>
        <begin position="1"/>
        <end position="276"/>
    </location>
</feature>
<evidence type="ECO:0000256" key="2">
    <source>
        <dbReference type="ARBA" id="ARBA00022448"/>
    </source>
</evidence>
<keyword evidence="6" id="KW-1133">Transmembrane helix</keyword>
<feature type="region of interest" description="Disordered" evidence="5">
    <location>
        <begin position="290"/>
        <end position="344"/>
    </location>
</feature>
<keyword evidence="2" id="KW-0813">Transport</keyword>
<keyword evidence="8" id="KW-1185">Reference proteome</keyword>
<evidence type="ECO:0000256" key="1">
    <source>
        <dbReference type="ARBA" id="ARBA00004127"/>
    </source>
</evidence>
<protein>
    <submittedName>
        <fullName evidence="7">Uncharacterized protein</fullName>
    </submittedName>
</protein>
<evidence type="ECO:0000256" key="6">
    <source>
        <dbReference type="SAM" id="Phobius"/>
    </source>
</evidence>
<feature type="compositionally biased region" description="Polar residues" evidence="5">
    <location>
        <begin position="76"/>
        <end position="146"/>
    </location>
</feature>
<feature type="compositionally biased region" description="Polar residues" evidence="5">
    <location>
        <begin position="26"/>
        <end position="40"/>
    </location>
</feature>
<keyword evidence="6" id="KW-0812">Transmembrane</keyword>
<feature type="compositionally biased region" description="Polar residues" evidence="5">
    <location>
        <begin position="290"/>
        <end position="305"/>
    </location>
</feature>
<feature type="transmembrane region" description="Helical" evidence="6">
    <location>
        <begin position="555"/>
        <end position="573"/>
    </location>
</feature>
<feature type="transmembrane region" description="Helical" evidence="6">
    <location>
        <begin position="585"/>
        <end position="609"/>
    </location>
</feature>
<accession>A0ABR2ZJW0</accession>
<evidence type="ECO:0000313" key="8">
    <source>
        <dbReference type="Proteomes" id="UP001437256"/>
    </source>
</evidence>
<keyword evidence="6" id="KW-0472">Membrane</keyword>
<proteinExistence type="predicted"/>